<comment type="caution">
    <text evidence="1">The sequence shown here is derived from an EMBL/GenBank/DDBJ whole genome shotgun (WGS) entry which is preliminary data.</text>
</comment>
<reference evidence="1 2" key="1">
    <citation type="journal article" date="2019" name="Commun. Biol.">
        <title>The bagworm genome reveals a unique fibroin gene that provides high tensile strength.</title>
        <authorList>
            <person name="Kono N."/>
            <person name="Nakamura H."/>
            <person name="Ohtoshi R."/>
            <person name="Tomita M."/>
            <person name="Numata K."/>
            <person name="Arakawa K."/>
        </authorList>
    </citation>
    <scope>NUCLEOTIDE SEQUENCE [LARGE SCALE GENOMIC DNA]</scope>
</reference>
<dbReference type="AlphaFoldDB" id="A0A4C1ZAA1"/>
<protein>
    <submittedName>
        <fullName evidence="1">Uncharacterized protein</fullName>
    </submittedName>
</protein>
<name>A0A4C1ZAA1_EUMVA</name>
<organism evidence="1 2">
    <name type="scientific">Eumeta variegata</name>
    <name type="common">Bagworm moth</name>
    <name type="synonym">Eumeta japonica</name>
    <dbReference type="NCBI Taxonomy" id="151549"/>
    <lineage>
        <taxon>Eukaryota</taxon>
        <taxon>Metazoa</taxon>
        <taxon>Ecdysozoa</taxon>
        <taxon>Arthropoda</taxon>
        <taxon>Hexapoda</taxon>
        <taxon>Insecta</taxon>
        <taxon>Pterygota</taxon>
        <taxon>Neoptera</taxon>
        <taxon>Endopterygota</taxon>
        <taxon>Lepidoptera</taxon>
        <taxon>Glossata</taxon>
        <taxon>Ditrysia</taxon>
        <taxon>Tineoidea</taxon>
        <taxon>Psychidae</taxon>
        <taxon>Oiketicinae</taxon>
        <taxon>Eumeta</taxon>
    </lineage>
</organism>
<evidence type="ECO:0000313" key="2">
    <source>
        <dbReference type="Proteomes" id="UP000299102"/>
    </source>
</evidence>
<evidence type="ECO:0000313" key="1">
    <source>
        <dbReference type="EMBL" id="GBP84630.1"/>
    </source>
</evidence>
<gene>
    <name evidence="1" type="ORF">EVAR_65555_1</name>
</gene>
<dbReference type="Proteomes" id="UP000299102">
    <property type="component" value="Unassembled WGS sequence"/>
</dbReference>
<keyword evidence="2" id="KW-1185">Reference proteome</keyword>
<proteinExistence type="predicted"/>
<accession>A0A4C1ZAA1</accession>
<dbReference type="EMBL" id="BGZK01001691">
    <property type="protein sequence ID" value="GBP84630.1"/>
    <property type="molecule type" value="Genomic_DNA"/>
</dbReference>
<sequence>MKALKRTKAEKAARYDKVSSQIVKGGGGRASLYRSHYKYQFQIIDHKRVHYPAPAPGCGGSAGGRPLASVFFFSSPRYDFLLSSATISLDFAFAFGSVKHRAPAHTIARSLRATVENVLKSS</sequence>